<proteinExistence type="predicted"/>
<reference evidence="1" key="2">
    <citation type="submission" date="2023-03" db="EMBL/GenBank/DDBJ databases">
        <authorList>
            <person name="Inwood S.N."/>
            <person name="Skelly J.G."/>
            <person name="Guhlin J."/>
            <person name="Harrop T.W.R."/>
            <person name="Goldson S.G."/>
            <person name="Dearden P.K."/>
        </authorList>
    </citation>
    <scope>NUCLEOTIDE SEQUENCE</scope>
    <source>
        <strain evidence="1">Irish</strain>
        <tissue evidence="1">Whole body</tissue>
    </source>
</reference>
<dbReference type="EMBL" id="JAQQBS010000753">
    <property type="protein sequence ID" value="KAK0169298.1"/>
    <property type="molecule type" value="Genomic_DNA"/>
</dbReference>
<keyword evidence="2" id="KW-1185">Reference proteome</keyword>
<protein>
    <recommendedName>
        <fullName evidence="3">Reverse transcriptase RNase H-like domain-containing protein</fullName>
    </recommendedName>
</protein>
<organism evidence="1 2">
    <name type="scientific">Microctonus aethiopoides</name>
    <dbReference type="NCBI Taxonomy" id="144406"/>
    <lineage>
        <taxon>Eukaryota</taxon>
        <taxon>Metazoa</taxon>
        <taxon>Ecdysozoa</taxon>
        <taxon>Arthropoda</taxon>
        <taxon>Hexapoda</taxon>
        <taxon>Insecta</taxon>
        <taxon>Pterygota</taxon>
        <taxon>Neoptera</taxon>
        <taxon>Endopterygota</taxon>
        <taxon>Hymenoptera</taxon>
        <taxon>Apocrita</taxon>
        <taxon>Ichneumonoidea</taxon>
        <taxon>Braconidae</taxon>
        <taxon>Euphorinae</taxon>
        <taxon>Microctonus</taxon>
    </lineage>
</organism>
<name>A0AA39KPN4_9HYME</name>
<evidence type="ECO:0000313" key="1">
    <source>
        <dbReference type="EMBL" id="KAK0169298.1"/>
    </source>
</evidence>
<evidence type="ECO:0008006" key="3">
    <source>
        <dbReference type="Google" id="ProtNLM"/>
    </source>
</evidence>
<reference evidence="1" key="1">
    <citation type="journal article" date="2023" name="bioRxiv">
        <title>Scaffold-level genome assemblies of two parasitoid biocontrol wasps reveal the parthenogenesis mechanism and an associated novel virus.</title>
        <authorList>
            <person name="Inwood S."/>
            <person name="Skelly J."/>
            <person name="Guhlin J."/>
            <person name="Harrop T."/>
            <person name="Goldson S."/>
            <person name="Dearden P."/>
        </authorList>
    </citation>
    <scope>NUCLEOTIDE SEQUENCE</scope>
    <source>
        <strain evidence="1">Irish</strain>
        <tissue evidence="1">Whole body</tissue>
    </source>
</reference>
<comment type="caution">
    <text evidence="1">The sequence shown here is derived from an EMBL/GenBank/DDBJ whole genome shotgun (WGS) entry which is preliminary data.</text>
</comment>
<accession>A0AA39KPN4</accession>
<evidence type="ECO:0000313" key="2">
    <source>
        <dbReference type="Proteomes" id="UP001168990"/>
    </source>
</evidence>
<dbReference type="AlphaFoldDB" id="A0AA39KPN4"/>
<dbReference type="Proteomes" id="UP001168990">
    <property type="component" value="Unassembled WGS sequence"/>
</dbReference>
<sequence>MRWRERLKEFDFTVCYKAGKVNTNADALLRNPVESKELNMIRGYHKLSAWENTSAPEKEFQIEKNITNYPHTSEASCEDSDDEIYRKNYKLLKSM</sequence>
<gene>
    <name evidence="1" type="ORF">PV328_012237</name>
</gene>